<comment type="caution">
    <text evidence="2">The sequence shown here is derived from an EMBL/GenBank/DDBJ whole genome shotgun (WGS) entry which is preliminary data.</text>
</comment>
<organism evidence="2">
    <name type="scientific">marine sediment metagenome</name>
    <dbReference type="NCBI Taxonomy" id="412755"/>
    <lineage>
        <taxon>unclassified sequences</taxon>
        <taxon>metagenomes</taxon>
        <taxon>ecological metagenomes</taxon>
    </lineage>
</organism>
<dbReference type="EMBL" id="LAZR01047826">
    <property type="protein sequence ID" value="KKK93320.1"/>
    <property type="molecule type" value="Genomic_DNA"/>
</dbReference>
<keyword evidence="1" id="KW-0472">Membrane</keyword>
<dbReference type="AlphaFoldDB" id="A0A0F9A568"/>
<feature type="transmembrane region" description="Helical" evidence="1">
    <location>
        <begin position="150"/>
        <end position="170"/>
    </location>
</feature>
<evidence type="ECO:0008006" key="3">
    <source>
        <dbReference type="Google" id="ProtNLM"/>
    </source>
</evidence>
<name>A0A0F9A568_9ZZZZ</name>
<dbReference type="InterPro" id="IPR035168">
    <property type="entry name" value="DUF5317"/>
</dbReference>
<gene>
    <name evidence="2" type="ORF">LCGC14_2694070</name>
</gene>
<evidence type="ECO:0000256" key="1">
    <source>
        <dbReference type="SAM" id="Phobius"/>
    </source>
</evidence>
<keyword evidence="1" id="KW-1133">Transmembrane helix</keyword>
<protein>
    <recommendedName>
        <fullName evidence="3">DUF5317 domain-containing protein</fullName>
    </recommendedName>
</protein>
<feature type="transmembrane region" description="Helical" evidence="1">
    <location>
        <begin position="41"/>
        <end position="59"/>
    </location>
</feature>
<sequence>MTKHSRLAFPKFRLRFGWLALVALLAQIIVMYVGFGEAEVLRRFVFSATYVLLLAFVVLNWRRVGIVLVGVGMLLNFLAIVTNGGLMPISPAAMEKAGLGDELAELGLGDAVPASKNVLLDEADTHLQWLTDRFAWDSPGPFPVFSIGDVIIGAGLIVILVELFLSMVLWPSRDRPSLA</sequence>
<reference evidence="2" key="1">
    <citation type="journal article" date="2015" name="Nature">
        <title>Complex archaea that bridge the gap between prokaryotes and eukaryotes.</title>
        <authorList>
            <person name="Spang A."/>
            <person name="Saw J.H."/>
            <person name="Jorgensen S.L."/>
            <person name="Zaremba-Niedzwiedzka K."/>
            <person name="Martijn J."/>
            <person name="Lind A.E."/>
            <person name="van Eijk R."/>
            <person name="Schleper C."/>
            <person name="Guy L."/>
            <person name="Ettema T.J."/>
        </authorList>
    </citation>
    <scope>NUCLEOTIDE SEQUENCE</scope>
</reference>
<accession>A0A0F9A568</accession>
<dbReference type="Pfam" id="PF17248">
    <property type="entry name" value="DUF5317"/>
    <property type="match status" value="1"/>
</dbReference>
<feature type="transmembrane region" description="Helical" evidence="1">
    <location>
        <begin position="12"/>
        <end position="35"/>
    </location>
</feature>
<proteinExistence type="predicted"/>
<feature type="transmembrane region" description="Helical" evidence="1">
    <location>
        <begin position="66"/>
        <end position="86"/>
    </location>
</feature>
<keyword evidence="1" id="KW-0812">Transmembrane</keyword>
<evidence type="ECO:0000313" key="2">
    <source>
        <dbReference type="EMBL" id="KKK93320.1"/>
    </source>
</evidence>